<reference evidence="6" key="1">
    <citation type="journal article" date="2019" name="bioRxiv">
        <title>The Genome of the Zebra Mussel, Dreissena polymorpha: A Resource for Invasive Species Research.</title>
        <authorList>
            <person name="McCartney M.A."/>
            <person name="Auch B."/>
            <person name="Kono T."/>
            <person name="Mallez S."/>
            <person name="Zhang Y."/>
            <person name="Obille A."/>
            <person name="Becker A."/>
            <person name="Abrahante J.E."/>
            <person name="Garbe J."/>
            <person name="Badalamenti J.P."/>
            <person name="Herman A."/>
            <person name="Mangelson H."/>
            <person name="Liachko I."/>
            <person name="Sullivan S."/>
            <person name="Sone E.D."/>
            <person name="Koren S."/>
            <person name="Silverstein K.A.T."/>
            <person name="Beckman K.B."/>
            <person name="Gohl D.M."/>
        </authorList>
    </citation>
    <scope>NUCLEOTIDE SEQUENCE</scope>
    <source>
        <strain evidence="6">Duluth1</strain>
        <tissue evidence="6">Whole animal</tissue>
    </source>
</reference>
<feature type="domain" description="TRAF-type" evidence="5">
    <location>
        <begin position="227"/>
        <end position="271"/>
    </location>
</feature>
<comment type="caution">
    <text evidence="6">The sequence shown here is derived from an EMBL/GenBank/DDBJ whole genome shotgun (WGS) entry which is preliminary data.</text>
</comment>
<evidence type="ECO:0000256" key="3">
    <source>
        <dbReference type="ARBA" id="ARBA00022833"/>
    </source>
</evidence>
<reference evidence="6" key="2">
    <citation type="submission" date="2020-11" db="EMBL/GenBank/DDBJ databases">
        <authorList>
            <person name="McCartney M.A."/>
            <person name="Auch B."/>
            <person name="Kono T."/>
            <person name="Mallez S."/>
            <person name="Becker A."/>
            <person name="Gohl D.M."/>
            <person name="Silverstein K.A.T."/>
            <person name="Koren S."/>
            <person name="Bechman K.B."/>
            <person name="Herman A."/>
            <person name="Abrahante J.E."/>
            <person name="Garbe J."/>
        </authorList>
    </citation>
    <scope>NUCLEOTIDE SEQUENCE</scope>
    <source>
        <strain evidence="6">Duluth1</strain>
        <tissue evidence="6">Whole animal</tissue>
    </source>
</reference>
<evidence type="ECO:0000256" key="2">
    <source>
        <dbReference type="ARBA" id="ARBA00022771"/>
    </source>
</evidence>
<keyword evidence="3 4" id="KW-0862">Zinc</keyword>
<keyword evidence="7" id="KW-1185">Reference proteome</keyword>
<dbReference type="PROSITE" id="PS50145">
    <property type="entry name" value="ZF_TRAF"/>
    <property type="match status" value="1"/>
</dbReference>
<evidence type="ECO:0000256" key="4">
    <source>
        <dbReference type="PROSITE-ProRule" id="PRU00207"/>
    </source>
</evidence>
<dbReference type="InterPro" id="IPR035897">
    <property type="entry name" value="Toll_tir_struct_dom_sf"/>
</dbReference>
<evidence type="ECO:0000313" key="7">
    <source>
        <dbReference type="Proteomes" id="UP000828390"/>
    </source>
</evidence>
<dbReference type="GO" id="GO:0008270">
    <property type="term" value="F:zinc ion binding"/>
    <property type="evidence" value="ECO:0007669"/>
    <property type="project" value="UniProtKB-KW"/>
</dbReference>
<evidence type="ECO:0000256" key="1">
    <source>
        <dbReference type="ARBA" id="ARBA00022723"/>
    </source>
</evidence>
<dbReference type="SUPFAM" id="SSF52200">
    <property type="entry name" value="Toll/Interleukin receptor TIR domain"/>
    <property type="match status" value="1"/>
</dbReference>
<dbReference type="SUPFAM" id="SSF49599">
    <property type="entry name" value="TRAF domain-like"/>
    <property type="match status" value="1"/>
</dbReference>
<dbReference type="Proteomes" id="UP000828390">
    <property type="component" value="Unassembled WGS sequence"/>
</dbReference>
<dbReference type="GO" id="GO:0007165">
    <property type="term" value="P:signal transduction"/>
    <property type="evidence" value="ECO:0007669"/>
    <property type="project" value="InterPro"/>
</dbReference>
<name>A0A9D4BJL9_DREPO</name>
<dbReference type="InterPro" id="IPR001293">
    <property type="entry name" value="Znf_TRAF"/>
</dbReference>
<dbReference type="EMBL" id="JAIWYP010000016">
    <property type="protein sequence ID" value="KAH3698140.1"/>
    <property type="molecule type" value="Genomic_DNA"/>
</dbReference>
<keyword evidence="1 4" id="KW-0479">Metal-binding</keyword>
<dbReference type="Pfam" id="PF13676">
    <property type="entry name" value="TIR_2"/>
    <property type="match status" value="1"/>
</dbReference>
<gene>
    <name evidence="6" type="ORF">DPMN_085659</name>
</gene>
<feature type="zinc finger region" description="TRAF-type" evidence="4">
    <location>
        <begin position="227"/>
        <end position="271"/>
    </location>
</feature>
<dbReference type="Gene3D" id="3.30.40.10">
    <property type="entry name" value="Zinc/RING finger domain, C3HC4 (zinc finger)"/>
    <property type="match status" value="1"/>
</dbReference>
<dbReference type="AlphaFoldDB" id="A0A9D4BJL9"/>
<dbReference type="Gene3D" id="3.40.50.10140">
    <property type="entry name" value="Toll/interleukin-1 receptor homology (TIR) domain"/>
    <property type="match status" value="1"/>
</dbReference>
<sequence length="584" mass="68752">MRPKSTTDRCMRDHENDVYMLYDSDDRSKVVPFKNYLKRFYTLFDPLTDGPPNEPELKTWLERGIYKSKLTVVFLTKKSKTNSECEFQLANAVKRYTETKSQHRIVVVMVERCKVPKNLKQFLTVYAFKANDEPTMCNIRKAIEAPKEQYVIGDKTWTNHQNTLKTVIGSPKLDPRIQPEIKKKTRFMDIIWNARKVYRIHQNFDFRCNKPGCTFRCRGDNFKEAHAHIESCKYEWVQCRYCQQNVSRKNIVKHEQKKCRSRRVKCTFDGCDYNPCYADLESHKRACVYQLEQCPNSRYGCQTVYLKKDTKQHKGECQYEKCVCHQCQQELFKVDVDKHHCQNHDRRNDVHSCDNNDCMFEGTVDELFKHHVCCEFRTQKCRNCSRMIPIENLAEHTTDCENLTSCDHCGLMIPRSLLDSHQRLSCSKSSMVTVCDSCHYVTDAVTIETHKDNRCTTSLSCLGDHNDADNSNWEKYATMEIYSAVSKPVRMERTHRKAGLSLPYWYSLGRGSRRYSDVTYSSDSSDYVNFEKHQISGAMTAERRYIFNNIEESMKFLSTDSGICSFSYWYSHDHQDCERYLTFE</sequence>
<organism evidence="6 7">
    <name type="scientific">Dreissena polymorpha</name>
    <name type="common">Zebra mussel</name>
    <name type="synonym">Mytilus polymorpha</name>
    <dbReference type="NCBI Taxonomy" id="45954"/>
    <lineage>
        <taxon>Eukaryota</taxon>
        <taxon>Metazoa</taxon>
        <taxon>Spiralia</taxon>
        <taxon>Lophotrochozoa</taxon>
        <taxon>Mollusca</taxon>
        <taxon>Bivalvia</taxon>
        <taxon>Autobranchia</taxon>
        <taxon>Heteroconchia</taxon>
        <taxon>Euheterodonta</taxon>
        <taxon>Imparidentia</taxon>
        <taxon>Neoheterodontei</taxon>
        <taxon>Myida</taxon>
        <taxon>Dreissenoidea</taxon>
        <taxon>Dreissenidae</taxon>
        <taxon>Dreissena</taxon>
    </lineage>
</organism>
<dbReference type="OrthoDB" id="6148509at2759"/>
<protein>
    <recommendedName>
        <fullName evidence="5">TRAF-type domain-containing protein</fullName>
    </recommendedName>
</protein>
<proteinExistence type="predicted"/>
<dbReference type="Pfam" id="PF02176">
    <property type="entry name" value="zf-TRAF"/>
    <property type="match status" value="1"/>
</dbReference>
<dbReference type="InterPro" id="IPR013083">
    <property type="entry name" value="Znf_RING/FYVE/PHD"/>
</dbReference>
<keyword evidence="2 4" id="KW-0863">Zinc-finger</keyword>
<dbReference type="InterPro" id="IPR000157">
    <property type="entry name" value="TIR_dom"/>
</dbReference>
<evidence type="ECO:0000313" key="6">
    <source>
        <dbReference type="EMBL" id="KAH3698140.1"/>
    </source>
</evidence>
<evidence type="ECO:0000259" key="5">
    <source>
        <dbReference type="PROSITE" id="PS50145"/>
    </source>
</evidence>
<accession>A0A9D4BJL9</accession>